<dbReference type="GO" id="GO:0016279">
    <property type="term" value="F:protein-lysine N-methyltransferase activity"/>
    <property type="evidence" value="ECO:0007669"/>
    <property type="project" value="UniProtKB-UniRule"/>
</dbReference>
<dbReference type="InterPro" id="IPR026635">
    <property type="entry name" value="Efm4/METTL10"/>
</dbReference>
<dbReference type="AlphaFoldDB" id="A0A9P0ABZ2"/>
<dbReference type="GO" id="GO:0032259">
    <property type="term" value="P:methylation"/>
    <property type="evidence" value="ECO:0007669"/>
    <property type="project" value="UniProtKB-KW"/>
</dbReference>
<dbReference type="GO" id="GO:0005737">
    <property type="term" value="C:cytoplasm"/>
    <property type="evidence" value="ECO:0007669"/>
    <property type="project" value="UniProtKB-SubCell"/>
</dbReference>
<comment type="similarity">
    <text evidence="5">Belongs to the class I-like SAM-binding methyltransferase superfamily. EFM4 family.</text>
</comment>
<dbReference type="CDD" id="cd02440">
    <property type="entry name" value="AdoMet_MTases"/>
    <property type="match status" value="1"/>
</dbReference>
<keyword evidence="4 5" id="KW-0949">S-adenosyl-L-methionine</keyword>
<evidence type="ECO:0000313" key="8">
    <source>
        <dbReference type="Proteomes" id="UP001152759"/>
    </source>
</evidence>
<dbReference type="InterPro" id="IPR025714">
    <property type="entry name" value="Methyltranfer_dom"/>
</dbReference>
<evidence type="ECO:0000256" key="4">
    <source>
        <dbReference type="ARBA" id="ARBA00022691"/>
    </source>
</evidence>
<proteinExistence type="inferred from homology"/>
<evidence type="ECO:0000259" key="6">
    <source>
        <dbReference type="Pfam" id="PF13847"/>
    </source>
</evidence>
<organism evidence="7 8">
    <name type="scientific">Bemisia tabaci</name>
    <name type="common">Sweetpotato whitefly</name>
    <name type="synonym">Aleurodes tabaci</name>
    <dbReference type="NCBI Taxonomy" id="7038"/>
    <lineage>
        <taxon>Eukaryota</taxon>
        <taxon>Metazoa</taxon>
        <taxon>Ecdysozoa</taxon>
        <taxon>Arthropoda</taxon>
        <taxon>Hexapoda</taxon>
        <taxon>Insecta</taxon>
        <taxon>Pterygota</taxon>
        <taxon>Neoptera</taxon>
        <taxon>Paraneoptera</taxon>
        <taxon>Hemiptera</taxon>
        <taxon>Sternorrhyncha</taxon>
        <taxon>Aleyrodoidea</taxon>
        <taxon>Aleyrodidae</taxon>
        <taxon>Aleyrodinae</taxon>
        <taxon>Bemisia</taxon>
    </lineage>
</organism>
<comment type="function">
    <text evidence="5">S-adenosyl-L-methionine-dependent protein-lysine N-methyltransferase that methylates elongation factor 1-alpha.</text>
</comment>
<sequence>MSEPENELTPCELGTREYWENTYQLEMRNFSDHGDVGEVWFGEDSEMRIISWLSRNEEIPSDAPIIDLGCGNGMMLIELAREGYTNLTGVDYSQKAVDLAKAVVKAQDIECIKLESCDILSDEFPSKQYIVVHDKGTYDAISLCPDNASAKRKKYMVNVSKILAPEGVFIITSCNWTAEELLDHFSEDFKMACVIPAPAFKFGGKTGSLVSSVVFKKKTDVS</sequence>
<dbReference type="PANTHER" id="PTHR12843:SF5">
    <property type="entry name" value="EEF1A LYSINE METHYLTRANSFERASE 2"/>
    <property type="match status" value="1"/>
</dbReference>
<dbReference type="PANTHER" id="PTHR12843">
    <property type="entry name" value="PROTEIN-LYSINE N-METHYLTRANSFERASE METTL10"/>
    <property type="match status" value="1"/>
</dbReference>
<dbReference type="InterPro" id="IPR029063">
    <property type="entry name" value="SAM-dependent_MTases_sf"/>
</dbReference>
<gene>
    <name evidence="7" type="ORF">BEMITA_LOCUS7455</name>
</gene>
<keyword evidence="1 5" id="KW-0963">Cytoplasm</keyword>
<accession>A0A9P0ABZ2</accession>
<comment type="subcellular location">
    <subcellularLocation>
        <location evidence="5">Cytoplasm</location>
    </subcellularLocation>
</comment>
<evidence type="ECO:0000256" key="1">
    <source>
        <dbReference type="ARBA" id="ARBA00022490"/>
    </source>
</evidence>
<dbReference type="Gene3D" id="3.40.50.150">
    <property type="entry name" value="Vaccinia Virus protein VP39"/>
    <property type="match status" value="1"/>
</dbReference>
<dbReference type="EC" id="2.1.1.-" evidence="5"/>
<name>A0A9P0ABZ2_BEMTA</name>
<evidence type="ECO:0000313" key="7">
    <source>
        <dbReference type="EMBL" id="CAH0388545.1"/>
    </source>
</evidence>
<feature type="domain" description="Methyltransferase" evidence="6">
    <location>
        <begin position="61"/>
        <end position="194"/>
    </location>
</feature>
<dbReference type="SUPFAM" id="SSF53335">
    <property type="entry name" value="S-adenosyl-L-methionine-dependent methyltransferases"/>
    <property type="match status" value="1"/>
</dbReference>
<evidence type="ECO:0000256" key="5">
    <source>
        <dbReference type="HAMAP-Rule" id="MF_03188"/>
    </source>
</evidence>
<keyword evidence="3 5" id="KW-0808">Transferase</keyword>
<dbReference type="EMBL" id="OU963865">
    <property type="protein sequence ID" value="CAH0388545.1"/>
    <property type="molecule type" value="Genomic_DNA"/>
</dbReference>
<reference evidence="7" key="1">
    <citation type="submission" date="2021-12" db="EMBL/GenBank/DDBJ databases">
        <authorList>
            <person name="King R."/>
        </authorList>
    </citation>
    <scope>NUCLEOTIDE SEQUENCE</scope>
</reference>
<dbReference type="Proteomes" id="UP001152759">
    <property type="component" value="Chromosome 4"/>
</dbReference>
<keyword evidence="2 5" id="KW-0489">Methyltransferase</keyword>
<keyword evidence="8" id="KW-1185">Reference proteome</keyword>
<protein>
    <recommendedName>
        <fullName evidence="5">Protein-lysine N-methyltransferase BEMITA_LOCUS7455</fullName>
        <ecNumber evidence="5">2.1.1.-</ecNumber>
    </recommendedName>
</protein>
<evidence type="ECO:0000256" key="3">
    <source>
        <dbReference type="ARBA" id="ARBA00022679"/>
    </source>
</evidence>
<dbReference type="HAMAP" id="MF_03188">
    <property type="entry name" value="Methyltr_EFM4"/>
    <property type="match status" value="1"/>
</dbReference>
<dbReference type="Pfam" id="PF13847">
    <property type="entry name" value="Methyltransf_31"/>
    <property type="match status" value="1"/>
</dbReference>
<evidence type="ECO:0000256" key="2">
    <source>
        <dbReference type="ARBA" id="ARBA00022603"/>
    </source>
</evidence>